<accession>A0A397JMT2</accession>
<dbReference type="AlphaFoldDB" id="A0A397JMT2"/>
<evidence type="ECO:0000313" key="7">
    <source>
        <dbReference type="EMBL" id="RHZ89659.1"/>
    </source>
</evidence>
<reference evidence="7 8" key="1">
    <citation type="submission" date="2018-08" db="EMBL/GenBank/DDBJ databases">
        <title>Genome and evolution of the arbuscular mycorrhizal fungus Diversispora epigaea (formerly Glomus versiforme) and its bacterial endosymbionts.</title>
        <authorList>
            <person name="Sun X."/>
            <person name="Fei Z."/>
            <person name="Harrison M."/>
        </authorList>
    </citation>
    <scope>NUCLEOTIDE SEQUENCE [LARGE SCALE GENOMIC DNA]</scope>
    <source>
        <strain evidence="7 8">IT104</strain>
    </source>
</reference>
<keyword evidence="4" id="KW-0067">ATP-binding</keyword>
<keyword evidence="1" id="KW-0808">Transferase</keyword>
<feature type="domain" description="Protein kinase" evidence="6">
    <location>
        <begin position="112"/>
        <end position="495"/>
    </location>
</feature>
<keyword evidence="8" id="KW-1185">Reference proteome</keyword>
<gene>
    <name evidence="7" type="ORF">Glove_13g210</name>
</gene>
<evidence type="ECO:0000256" key="4">
    <source>
        <dbReference type="ARBA" id="ARBA00022840"/>
    </source>
</evidence>
<dbReference type="Pfam" id="PF07714">
    <property type="entry name" value="PK_Tyr_Ser-Thr"/>
    <property type="match status" value="3"/>
</dbReference>
<feature type="compositionally biased region" description="Basic and acidic residues" evidence="5">
    <location>
        <begin position="352"/>
        <end position="366"/>
    </location>
</feature>
<dbReference type="OrthoDB" id="544350at2759"/>
<dbReference type="EMBL" id="PQFF01000011">
    <property type="protein sequence ID" value="RHZ89659.1"/>
    <property type="molecule type" value="Genomic_DNA"/>
</dbReference>
<evidence type="ECO:0000256" key="1">
    <source>
        <dbReference type="ARBA" id="ARBA00022679"/>
    </source>
</evidence>
<dbReference type="PANTHER" id="PTHR44329">
    <property type="entry name" value="SERINE/THREONINE-PROTEIN KINASE TNNI3K-RELATED"/>
    <property type="match status" value="1"/>
</dbReference>
<dbReference type="InterPro" id="IPR000719">
    <property type="entry name" value="Prot_kinase_dom"/>
</dbReference>
<dbReference type="PROSITE" id="PS50011">
    <property type="entry name" value="PROTEIN_KINASE_DOM"/>
    <property type="match status" value="1"/>
</dbReference>
<dbReference type="PANTHER" id="PTHR44329:SF288">
    <property type="entry name" value="MITOGEN-ACTIVATED PROTEIN KINASE KINASE KINASE 20"/>
    <property type="match status" value="1"/>
</dbReference>
<dbReference type="STRING" id="1348612.A0A397JMT2"/>
<dbReference type="Proteomes" id="UP000266861">
    <property type="component" value="Unassembled WGS sequence"/>
</dbReference>
<evidence type="ECO:0000256" key="2">
    <source>
        <dbReference type="ARBA" id="ARBA00022741"/>
    </source>
</evidence>
<organism evidence="7 8">
    <name type="scientific">Diversispora epigaea</name>
    <dbReference type="NCBI Taxonomy" id="1348612"/>
    <lineage>
        <taxon>Eukaryota</taxon>
        <taxon>Fungi</taxon>
        <taxon>Fungi incertae sedis</taxon>
        <taxon>Mucoromycota</taxon>
        <taxon>Glomeromycotina</taxon>
        <taxon>Glomeromycetes</taxon>
        <taxon>Diversisporales</taxon>
        <taxon>Diversisporaceae</taxon>
        <taxon>Diversispora</taxon>
    </lineage>
</organism>
<keyword evidence="2" id="KW-0547">Nucleotide-binding</keyword>
<proteinExistence type="predicted"/>
<dbReference type="InterPro" id="IPR001245">
    <property type="entry name" value="Ser-Thr/Tyr_kinase_cat_dom"/>
</dbReference>
<sequence>MFNYCFSFIATKNDNDSLSNESTVTGLKDDDDDYDSFDYDDYYYDDDGSIISHVEQRKRRRRQQQQHSSNSLIDEFILSTKLTNNYIQYNLYNKNDIDNEENSISWIPYDEFEEIHEIGRGKISTVFVANWKEHYDKQTNDTLKVALKLLHNSEIISKRLINELKAFHKCSKGMYFIKFYGISKNPQTNEYIVVSQYSNWKEHYDKQTNDTLKVALKLLHNSEIISKRLINELKAFHKCSKGMYFIKFYGISKNPQTNEYIVVSQYCKNGSLNKNMNYISQQEWRIKFNILRDIVKDLESIHNKELIHYNLHSGNILQNEHLTSFISDIGLSCPTDLENINNDDDNNYNDSKNIEGDSESRIRSDGESVGESKVGVSGGLSSGVNNDGINNRVSREGVYGVLPYIAPEVLRGDNYTSHSNIYSFGIIMWELLIGELIYSNQPHDINLQLEIINKEKRPFIPENAPEFYIDLMKKCWNDNPLQRPTSSYLYNYIKFWWFDDEKFKKLDEFRINLNNNNNNNVGDNIDNIDNIDSNNDIHPGAIYQSRFISFIHSK</sequence>
<evidence type="ECO:0000313" key="8">
    <source>
        <dbReference type="Proteomes" id="UP000266861"/>
    </source>
</evidence>
<dbReference type="Gene3D" id="3.30.200.20">
    <property type="entry name" value="Phosphorylase Kinase, domain 1"/>
    <property type="match status" value="1"/>
</dbReference>
<comment type="caution">
    <text evidence="7">The sequence shown here is derived from an EMBL/GenBank/DDBJ whole genome shotgun (WGS) entry which is preliminary data.</text>
</comment>
<name>A0A397JMT2_9GLOM</name>
<evidence type="ECO:0000256" key="3">
    <source>
        <dbReference type="ARBA" id="ARBA00022777"/>
    </source>
</evidence>
<dbReference type="InterPro" id="IPR051681">
    <property type="entry name" value="Ser/Thr_Kinases-Pseudokinases"/>
</dbReference>
<keyword evidence="3" id="KW-0418">Kinase</keyword>
<evidence type="ECO:0000259" key="6">
    <source>
        <dbReference type="PROSITE" id="PS50011"/>
    </source>
</evidence>
<dbReference type="Gene3D" id="1.10.510.10">
    <property type="entry name" value="Transferase(Phosphotransferase) domain 1"/>
    <property type="match status" value="2"/>
</dbReference>
<protein>
    <recommendedName>
        <fullName evidence="6">Protein kinase domain-containing protein</fullName>
    </recommendedName>
</protein>
<dbReference type="GO" id="GO:0004674">
    <property type="term" value="F:protein serine/threonine kinase activity"/>
    <property type="evidence" value="ECO:0007669"/>
    <property type="project" value="TreeGrafter"/>
</dbReference>
<dbReference type="GO" id="GO:0005524">
    <property type="term" value="F:ATP binding"/>
    <property type="evidence" value="ECO:0007669"/>
    <property type="project" value="UniProtKB-KW"/>
</dbReference>
<dbReference type="InterPro" id="IPR011009">
    <property type="entry name" value="Kinase-like_dom_sf"/>
</dbReference>
<dbReference type="SUPFAM" id="SSF56112">
    <property type="entry name" value="Protein kinase-like (PK-like)"/>
    <property type="match status" value="2"/>
</dbReference>
<feature type="region of interest" description="Disordered" evidence="5">
    <location>
        <begin position="340"/>
        <end position="379"/>
    </location>
</feature>
<evidence type="ECO:0000256" key="5">
    <source>
        <dbReference type="SAM" id="MobiDB-lite"/>
    </source>
</evidence>